<dbReference type="AlphaFoldDB" id="A0A067N9C0"/>
<proteinExistence type="predicted"/>
<dbReference type="InterPro" id="IPR036047">
    <property type="entry name" value="F-box-like_dom_sf"/>
</dbReference>
<dbReference type="SUPFAM" id="SSF81383">
    <property type="entry name" value="F-box domain"/>
    <property type="match status" value="1"/>
</dbReference>
<feature type="domain" description="F-box" evidence="1">
    <location>
        <begin position="1"/>
        <end position="47"/>
    </location>
</feature>
<dbReference type="HOGENOM" id="CLU_021592_0_0_1"/>
<dbReference type="STRING" id="930990.A0A067N9C0"/>
<dbReference type="EMBL" id="KL198018">
    <property type="protein sequence ID" value="KDQ20341.1"/>
    <property type="molecule type" value="Genomic_DNA"/>
</dbReference>
<dbReference type="Proteomes" id="UP000027195">
    <property type="component" value="Unassembled WGS sequence"/>
</dbReference>
<gene>
    <name evidence="2" type="ORF">BOTBODRAFT_51651</name>
</gene>
<sequence>MLSIVPPEVVLHIFSFIPIYDIPALRCLNSAWKQFVELHENTIYRSAAILHSIAMPGSSLERSKDGHVLPWLDGVTEWKALCQKYAASERAWTGQAAVSQKIVDADSFTHRFKIDEEQRTIICTNLLGGLRVVCAQEKSVLWSLPALYVRRCAHIEFSRGFIVFDRHGADLEVWQRETDYEPATLSPIPDASQLRIWGGYPDQPAARGHYRPFAMLSNPSDICAYRLAYPHLLVASHSAGEAYIWEIPTATLVQTLHLPPSEGATPPTIDYVDISDTHVFLGLSVGLVVYSRLTGSVVLEISTYKSSILVDRVLSQVLRLGKTLPNSNTAFPTLKSHPLVPASGMTVNRTLIGGFAAVHISPSGRDLVALTHLGLLLYIPAFSEAANLEDRIHTMFLGSRAIYMAYDGKRVVVCTVTGVYCITLDGSFSAPVPLLPPKPASHSFPAPSVQRVAFFANKEALPAVTCLQLTPTALWLTWINDDSNSATWDLRYVDFSN</sequence>
<accession>A0A067N9C0</accession>
<dbReference type="Pfam" id="PF00646">
    <property type="entry name" value="F-box"/>
    <property type="match status" value="1"/>
</dbReference>
<keyword evidence="3" id="KW-1185">Reference proteome</keyword>
<evidence type="ECO:0000313" key="2">
    <source>
        <dbReference type="EMBL" id="KDQ20341.1"/>
    </source>
</evidence>
<dbReference type="InParanoid" id="A0A067N9C0"/>
<dbReference type="OrthoDB" id="550575at2759"/>
<evidence type="ECO:0000259" key="1">
    <source>
        <dbReference type="PROSITE" id="PS50181"/>
    </source>
</evidence>
<evidence type="ECO:0000313" key="3">
    <source>
        <dbReference type="Proteomes" id="UP000027195"/>
    </source>
</evidence>
<reference evidence="3" key="1">
    <citation type="journal article" date="2014" name="Proc. Natl. Acad. Sci. U.S.A.">
        <title>Extensive sampling of basidiomycete genomes demonstrates inadequacy of the white-rot/brown-rot paradigm for wood decay fungi.</title>
        <authorList>
            <person name="Riley R."/>
            <person name="Salamov A.A."/>
            <person name="Brown D.W."/>
            <person name="Nagy L.G."/>
            <person name="Floudas D."/>
            <person name="Held B.W."/>
            <person name="Levasseur A."/>
            <person name="Lombard V."/>
            <person name="Morin E."/>
            <person name="Otillar R."/>
            <person name="Lindquist E.A."/>
            <person name="Sun H."/>
            <person name="LaButti K.M."/>
            <person name="Schmutz J."/>
            <person name="Jabbour D."/>
            <person name="Luo H."/>
            <person name="Baker S.E."/>
            <person name="Pisabarro A.G."/>
            <person name="Walton J.D."/>
            <person name="Blanchette R.A."/>
            <person name="Henrissat B."/>
            <person name="Martin F."/>
            <person name="Cullen D."/>
            <person name="Hibbett D.S."/>
            <person name="Grigoriev I.V."/>
        </authorList>
    </citation>
    <scope>NUCLEOTIDE SEQUENCE [LARGE SCALE GENOMIC DNA]</scope>
    <source>
        <strain evidence="3">FD-172 SS1</strain>
    </source>
</reference>
<name>A0A067N9C0_BOTB1</name>
<dbReference type="PROSITE" id="PS50181">
    <property type="entry name" value="FBOX"/>
    <property type="match status" value="1"/>
</dbReference>
<dbReference type="SMART" id="SM00256">
    <property type="entry name" value="FBOX"/>
    <property type="match status" value="1"/>
</dbReference>
<dbReference type="InterPro" id="IPR001810">
    <property type="entry name" value="F-box_dom"/>
</dbReference>
<protein>
    <recommendedName>
        <fullName evidence="1">F-box domain-containing protein</fullName>
    </recommendedName>
</protein>
<dbReference type="SUPFAM" id="SSF101908">
    <property type="entry name" value="Putative isomerase YbhE"/>
    <property type="match status" value="1"/>
</dbReference>
<organism evidence="2 3">
    <name type="scientific">Botryobasidium botryosum (strain FD-172 SS1)</name>
    <dbReference type="NCBI Taxonomy" id="930990"/>
    <lineage>
        <taxon>Eukaryota</taxon>
        <taxon>Fungi</taxon>
        <taxon>Dikarya</taxon>
        <taxon>Basidiomycota</taxon>
        <taxon>Agaricomycotina</taxon>
        <taxon>Agaricomycetes</taxon>
        <taxon>Cantharellales</taxon>
        <taxon>Botryobasidiaceae</taxon>
        <taxon>Botryobasidium</taxon>
    </lineage>
</organism>